<dbReference type="UniPathway" id="UPA00057">
    <property type="reaction ID" value="UER00099"/>
</dbReference>
<dbReference type="InterPro" id="IPR029063">
    <property type="entry name" value="SAM-dependent_MTases_sf"/>
</dbReference>
<proteinExistence type="inferred from homology"/>
<dbReference type="Gene3D" id="3.40.462.20">
    <property type="match status" value="1"/>
</dbReference>
<feature type="region of interest" description="Disordered" evidence="5">
    <location>
        <begin position="887"/>
        <end position="916"/>
    </location>
</feature>
<dbReference type="GO" id="GO:0004631">
    <property type="term" value="F:phosphomevalonate kinase activity"/>
    <property type="evidence" value="ECO:0007669"/>
    <property type="project" value="InterPro"/>
</dbReference>
<evidence type="ECO:0000259" key="6">
    <source>
        <dbReference type="PROSITE" id="PS51387"/>
    </source>
</evidence>
<name>A0A7H8QII7_TALRU</name>
<dbReference type="InterPro" id="IPR016166">
    <property type="entry name" value="FAD-bd_PCMH"/>
</dbReference>
<dbReference type="SUPFAM" id="SSF53271">
    <property type="entry name" value="PRTase-like"/>
    <property type="match status" value="1"/>
</dbReference>
<evidence type="ECO:0000256" key="3">
    <source>
        <dbReference type="ARBA" id="ARBA00022827"/>
    </source>
</evidence>
<dbReference type="CDD" id="cd06223">
    <property type="entry name" value="PRTases_typeI"/>
    <property type="match status" value="1"/>
</dbReference>
<dbReference type="PANTHER" id="PTHR42973:SF25">
    <property type="entry name" value="PHOSPHOMEVALONATE KINASE"/>
    <property type="match status" value="1"/>
</dbReference>
<dbReference type="GO" id="GO:0005737">
    <property type="term" value="C:cytoplasm"/>
    <property type="evidence" value="ECO:0007669"/>
    <property type="project" value="InterPro"/>
</dbReference>
<dbReference type="SUPFAM" id="SSF53335">
    <property type="entry name" value="S-adenosyl-L-methionine-dependent methyltransferases"/>
    <property type="match status" value="1"/>
</dbReference>
<evidence type="ECO:0000256" key="2">
    <source>
        <dbReference type="ARBA" id="ARBA00022630"/>
    </source>
</evidence>
<dbReference type="OrthoDB" id="363185at2759"/>
<dbReference type="SUPFAM" id="SSF56176">
    <property type="entry name" value="FAD-binding/transporter-associated domain-like"/>
    <property type="match status" value="1"/>
</dbReference>
<dbReference type="GO" id="GO:0019287">
    <property type="term" value="P:isopentenyl diphosphate biosynthetic process, mevalonate pathway"/>
    <property type="evidence" value="ECO:0007669"/>
    <property type="project" value="UniProtKB-UniPathway"/>
</dbReference>
<dbReference type="Pfam" id="PF00156">
    <property type="entry name" value="Pribosyltran"/>
    <property type="match status" value="1"/>
</dbReference>
<feature type="domain" description="FAD-binding PCMH-type" evidence="6">
    <location>
        <begin position="304"/>
        <end position="491"/>
    </location>
</feature>
<keyword evidence="4" id="KW-0560">Oxidoreductase</keyword>
<dbReference type="InterPro" id="IPR000836">
    <property type="entry name" value="PRTase_dom"/>
</dbReference>
<keyword evidence="2" id="KW-0285">Flavoprotein</keyword>
<dbReference type="AlphaFoldDB" id="A0A7H8QII7"/>
<dbReference type="PROSITE" id="PS51387">
    <property type="entry name" value="FAD_PCMH"/>
    <property type="match status" value="1"/>
</dbReference>
<dbReference type="InterPro" id="IPR027417">
    <property type="entry name" value="P-loop_NTPase"/>
</dbReference>
<evidence type="ECO:0000313" key="7">
    <source>
        <dbReference type="EMBL" id="QKX53311.1"/>
    </source>
</evidence>
<dbReference type="Proteomes" id="UP000509510">
    <property type="component" value="Chromosome I"/>
</dbReference>
<dbReference type="EMBL" id="CP055898">
    <property type="protein sequence ID" value="QKX53311.1"/>
    <property type="molecule type" value="Genomic_DNA"/>
</dbReference>
<dbReference type="Gene3D" id="3.40.50.2020">
    <property type="match status" value="1"/>
</dbReference>
<dbReference type="GO" id="GO:0071949">
    <property type="term" value="F:FAD binding"/>
    <property type="evidence" value="ECO:0007669"/>
    <property type="project" value="InterPro"/>
</dbReference>
<evidence type="ECO:0000256" key="5">
    <source>
        <dbReference type="SAM" id="MobiDB-lite"/>
    </source>
</evidence>
<dbReference type="GO" id="GO:0016491">
    <property type="term" value="F:oxidoreductase activity"/>
    <property type="evidence" value="ECO:0007669"/>
    <property type="project" value="UniProtKB-KW"/>
</dbReference>
<dbReference type="InterPro" id="IPR029057">
    <property type="entry name" value="PRTase-like"/>
</dbReference>
<dbReference type="GO" id="GO:0006695">
    <property type="term" value="P:cholesterol biosynthetic process"/>
    <property type="evidence" value="ECO:0007669"/>
    <property type="project" value="InterPro"/>
</dbReference>
<dbReference type="InterPro" id="IPR036318">
    <property type="entry name" value="FAD-bd_PCMH-like_sf"/>
</dbReference>
<dbReference type="InterPro" id="IPR016169">
    <property type="entry name" value="FAD-bd_PCMH_sub2"/>
</dbReference>
<sequence>MNSLDSLKRALRQEVQETGFSAKRTLSNTQYSAGFNILLQDSGWMTYQNFVIPQLCQLLTSFFKLRASISVLEIGPGPKSVIGYLPKHLRRIVRKYTAFEPNILFATKLDEWLRSETDSPLPCLTNLPDIHKIPFSGGDDIESGRNDERYDIILFCHSMYGLKPEHRFIQRALNMLVEQPRHGIVVVFHRDRPIQLGSMVCHRVASFPNGEVRVANRDGELDSFASFLAGFVMQDAIMDKDIQAKWRAVCRKLGYKKEFDPDHLFFGSPNIMVAFTQKADRLGEIMAHVPLTRDDRIVKNWEARLHCAASVLRPTEIAQVQKCVRWARGHNVSLTVLGGGHSGHCLWPHVVSVDMGSFDRVHVLAREEGQEQSSHLVVAEAGCKTGDIVRETMAAGVTVPLGSRPSVGAGLWLQGGLGHLSRLYGLTCDAIVGAVIVSTSSKVLCVGLVPDQLQPADAIRPENESDILWAIKGAGTNFGIVISVTFEGFAAPTYLCQSYVVSLSDHVDAQLKLGDFDKLLASQLPRNCSADAYLYWDAGKLRLSVTTLESHQSKCDFAPTTAITTPALAYLEQAGDPRFVNGVELFDTEMYMSTMHGGGHGGGKTSSFKRCIFLKHVGKAEVADILVTAIETRPTQLCYLHLLQGGGAIGDVAPKDTAFGCREWDFACVITSVWPREQTDIAPCAVQWVYNVAENLMSVSSGAYGADLGPDPRDIVLSTKAFGPNWQRLATLKQNLDPQNVLAYACPIPRLKLIVLVTGESGAGKDYCAEIWASEFIGYTQKTITACVISISDAIKREYAVATGADIKSLLWNRTYKEQHRPALTKFFQEKVRQQPRLPEQQFLNVVNNNTDVDVLLITGMRDEAPVAVFSHLYPDRRLVDVYVQTSEQTRRSRHAGNNNEDNDSGNTETRPNKTRLNYHPSFIFENEETGTRAAELFASNCLLPFFHEDLQKLDSMVRRVPNFPRVDIEFRHVLGISQQPDGLRLTTSLLRDQFSGDWGNIDTVACCEAGGFVFASPVALQAEVPLTLMRDAGKLPPPTISIVRRSSYISSYTIPNESIAKEKRIEMQPGMLSSGSRVVIVDDVLSTGETLCAMLQLLTKTGINIENIHIMVVAEFPIHKGRERLRQRGFGKVHIQSLLVFDGA</sequence>
<keyword evidence="3" id="KW-0274">FAD</keyword>
<dbReference type="Gene3D" id="3.30.465.10">
    <property type="match status" value="1"/>
</dbReference>
<dbReference type="GeneID" id="55987902"/>
<evidence type="ECO:0000313" key="8">
    <source>
        <dbReference type="Proteomes" id="UP000509510"/>
    </source>
</evidence>
<evidence type="ECO:0000256" key="4">
    <source>
        <dbReference type="ARBA" id="ARBA00023002"/>
    </source>
</evidence>
<dbReference type="Gene3D" id="3.40.50.300">
    <property type="entry name" value="P-loop containing nucleotide triphosphate hydrolases"/>
    <property type="match status" value="1"/>
</dbReference>
<dbReference type="InterPro" id="IPR006094">
    <property type="entry name" value="Oxid_FAD_bind_N"/>
</dbReference>
<gene>
    <name evidence="7" type="ORF">TRUGW13939_00389</name>
</gene>
<evidence type="ECO:0000256" key="1">
    <source>
        <dbReference type="ARBA" id="ARBA00005466"/>
    </source>
</evidence>
<dbReference type="KEGG" id="trg:TRUGW13939_00389"/>
<dbReference type="Pfam" id="PF04275">
    <property type="entry name" value="P-mevalo_kinase"/>
    <property type="match status" value="1"/>
</dbReference>
<dbReference type="Gene3D" id="3.40.50.150">
    <property type="entry name" value="Vaccinia Virus protein VP39"/>
    <property type="match status" value="1"/>
</dbReference>
<reference evidence="8" key="1">
    <citation type="submission" date="2020-06" db="EMBL/GenBank/DDBJ databases">
        <title>A chromosome-scale genome assembly of Talaromyces rugulosus W13939.</title>
        <authorList>
            <person name="Wang B."/>
            <person name="Guo L."/>
            <person name="Ye K."/>
            <person name="Wang L."/>
        </authorList>
    </citation>
    <scope>NUCLEOTIDE SEQUENCE [LARGE SCALE GENOMIC DNA]</scope>
    <source>
        <strain evidence="8">W13939</strain>
    </source>
</reference>
<dbReference type="PANTHER" id="PTHR42973">
    <property type="entry name" value="BINDING OXIDOREDUCTASE, PUTATIVE (AFU_ORTHOLOGUE AFUA_1G17690)-RELATED"/>
    <property type="match status" value="1"/>
</dbReference>
<protein>
    <recommendedName>
        <fullName evidence="6">FAD-binding PCMH-type domain-containing protein</fullName>
    </recommendedName>
</protein>
<dbReference type="RefSeq" id="XP_035339490.1">
    <property type="nucleotide sequence ID" value="XM_035483597.1"/>
</dbReference>
<dbReference type="Pfam" id="PF01565">
    <property type="entry name" value="FAD_binding_4"/>
    <property type="match status" value="1"/>
</dbReference>
<dbReference type="InterPro" id="IPR050416">
    <property type="entry name" value="FAD-linked_Oxidoreductase"/>
</dbReference>
<comment type="similarity">
    <text evidence="1">Belongs to the oxygen-dependent FAD-linked oxidoreductase family.</text>
</comment>
<accession>A0A7H8QII7</accession>
<organism evidence="7 8">
    <name type="scientific">Talaromyces rugulosus</name>
    <name type="common">Penicillium rugulosum</name>
    <dbReference type="NCBI Taxonomy" id="121627"/>
    <lineage>
        <taxon>Eukaryota</taxon>
        <taxon>Fungi</taxon>
        <taxon>Dikarya</taxon>
        <taxon>Ascomycota</taxon>
        <taxon>Pezizomycotina</taxon>
        <taxon>Eurotiomycetes</taxon>
        <taxon>Eurotiomycetidae</taxon>
        <taxon>Eurotiales</taxon>
        <taxon>Trichocomaceae</taxon>
        <taxon>Talaromyces</taxon>
        <taxon>Talaromyces sect. Islandici</taxon>
    </lineage>
</organism>
<keyword evidence="8" id="KW-1185">Reference proteome</keyword>
<dbReference type="InterPro" id="IPR005919">
    <property type="entry name" value="Pmev_kin_anim"/>
</dbReference>
<feature type="compositionally biased region" description="Polar residues" evidence="5">
    <location>
        <begin position="896"/>
        <end position="910"/>
    </location>
</feature>